<name>W4L7W4_ENTF1</name>
<keyword evidence="2" id="KW-1185">Reference proteome</keyword>
<protein>
    <submittedName>
        <fullName evidence="1">Uncharacterized protein</fullName>
    </submittedName>
</protein>
<proteinExistence type="predicted"/>
<dbReference type="Proteomes" id="UP000019141">
    <property type="component" value="Unassembled WGS sequence"/>
</dbReference>
<sequence length="199" mass="22686">MLDQVMDEQAVLKLVYNRIAGGQNVALIASRRNDATNLLRTIGQPQVYSQWLPDAQNWVFAYLASEQVDTCRESADLWQLIWRTLAAQAIQQPWYAHLDPLTTAPTMKADRALWLIAEQQGKLVLFFDRMDDLAKKPEIWTMELLGPLRSWSSRYSSFNIVFSSNQPLSELNRLQGGYGSPLFNTFTAISLDELESTEV</sequence>
<dbReference type="EMBL" id="AZHW01001114">
    <property type="protein sequence ID" value="ETW94127.1"/>
    <property type="molecule type" value="Genomic_DNA"/>
</dbReference>
<gene>
    <name evidence="1" type="ORF">ETSY1_36225</name>
</gene>
<reference evidence="1 2" key="1">
    <citation type="journal article" date="2014" name="Nature">
        <title>An environmental bacterial taxon with a large and distinct metabolic repertoire.</title>
        <authorList>
            <person name="Wilson M.C."/>
            <person name="Mori T."/>
            <person name="Ruckert C."/>
            <person name="Uria A.R."/>
            <person name="Helf M.J."/>
            <person name="Takada K."/>
            <person name="Gernert C."/>
            <person name="Steffens U.A."/>
            <person name="Heycke N."/>
            <person name="Schmitt S."/>
            <person name="Rinke C."/>
            <person name="Helfrich E.J."/>
            <person name="Brachmann A.O."/>
            <person name="Gurgui C."/>
            <person name="Wakimoto T."/>
            <person name="Kracht M."/>
            <person name="Crusemann M."/>
            <person name="Hentschel U."/>
            <person name="Abe I."/>
            <person name="Matsunaga S."/>
            <person name="Kalinowski J."/>
            <person name="Takeyama H."/>
            <person name="Piel J."/>
        </authorList>
    </citation>
    <scope>NUCLEOTIDE SEQUENCE [LARGE SCALE GENOMIC DNA]</scope>
    <source>
        <strain evidence="2">TSY1</strain>
    </source>
</reference>
<organism evidence="1 2">
    <name type="scientific">Entotheonella factor</name>
    <dbReference type="NCBI Taxonomy" id="1429438"/>
    <lineage>
        <taxon>Bacteria</taxon>
        <taxon>Pseudomonadati</taxon>
        <taxon>Nitrospinota/Tectimicrobiota group</taxon>
        <taxon>Candidatus Tectimicrobiota</taxon>
        <taxon>Candidatus Entotheonellia</taxon>
        <taxon>Candidatus Entotheonellales</taxon>
        <taxon>Candidatus Entotheonellaceae</taxon>
        <taxon>Candidatus Entotheonella</taxon>
    </lineage>
</organism>
<accession>W4L7W4</accession>
<dbReference type="HOGENOM" id="CLU_1370001_0_0_7"/>
<evidence type="ECO:0000313" key="1">
    <source>
        <dbReference type="EMBL" id="ETW94127.1"/>
    </source>
</evidence>
<dbReference type="AlphaFoldDB" id="W4L7W4"/>
<evidence type="ECO:0000313" key="2">
    <source>
        <dbReference type="Proteomes" id="UP000019141"/>
    </source>
</evidence>
<comment type="caution">
    <text evidence="1">The sequence shown here is derived from an EMBL/GenBank/DDBJ whole genome shotgun (WGS) entry which is preliminary data.</text>
</comment>